<feature type="transmembrane region" description="Helical" evidence="10">
    <location>
        <begin position="277"/>
        <end position="297"/>
    </location>
</feature>
<gene>
    <name evidence="11" type="ORF">PG991_006557</name>
</gene>
<evidence type="ECO:0000256" key="2">
    <source>
        <dbReference type="ARBA" id="ARBA00006175"/>
    </source>
</evidence>
<comment type="subcellular location">
    <subcellularLocation>
        <location evidence="1">Membrane</location>
        <topology evidence="1">Multi-pass membrane protein</topology>
    </subcellularLocation>
</comment>
<comment type="similarity">
    <text evidence="2 9">Belongs to the MIP/aquaporin (TC 1.A.8) family.</text>
</comment>
<evidence type="ECO:0000256" key="9">
    <source>
        <dbReference type="RuleBase" id="RU000477"/>
    </source>
</evidence>
<evidence type="ECO:0000256" key="1">
    <source>
        <dbReference type="ARBA" id="ARBA00004141"/>
    </source>
</evidence>
<evidence type="ECO:0008006" key="13">
    <source>
        <dbReference type="Google" id="ProtNLM"/>
    </source>
</evidence>
<keyword evidence="6 10" id="KW-1133">Transmembrane helix</keyword>
<evidence type="ECO:0000256" key="6">
    <source>
        <dbReference type="ARBA" id="ARBA00022989"/>
    </source>
</evidence>
<dbReference type="PROSITE" id="PS00221">
    <property type="entry name" value="MIP"/>
    <property type="match status" value="1"/>
</dbReference>
<comment type="catalytic activity">
    <reaction evidence="8">
        <text>H2O(in) = H2O(out)</text>
        <dbReference type="Rhea" id="RHEA:29667"/>
        <dbReference type="ChEBI" id="CHEBI:15377"/>
    </reaction>
</comment>
<keyword evidence="7 10" id="KW-0472">Membrane</keyword>
<reference evidence="11 12" key="1">
    <citation type="submission" date="2023-01" db="EMBL/GenBank/DDBJ databases">
        <title>Analysis of 21 Apiospora genomes using comparative genomics revels a genus with tremendous synthesis potential of carbohydrate active enzymes and secondary metabolites.</title>
        <authorList>
            <person name="Sorensen T."/>
        </authorList>
    </citation>
    <scope>NUCLEOTIDE SEQUENCE [LARGE SCALE GENOMIC DNA]</scope>
    <source>
        <strain evidence="11 12">CBS 20057</strain>
    </source>
</reference>
<dbReference type="Pfam" id="PF00230">
    <property type="entry name" value="MIP"/>
    <property type="match status" value="1"/>
</dbReference>
<evidence type="ECO:0000256" key="7">
    <source>
        <dbReference type="ARBA" id="ARBA00023136"/>
    </source>
</evidence>
<dbReference type="PANTHER" id="PTHR19139">
    <property type="entry name" value="AQUAPORIN TRANSPORTER"/>
    <property type="match status" value="1"/>
</dbReference>
<dbReference type="InterPro" id="IPR022357">
    <property type="entry name" value="MIP_CS"/>
</dbReference>
<protein>
    <recommendedName>
        <fullName evidence="13">Aquaporin</fullName>
    </recommendedName>
</protein>
<feature type="transmembrane region" description="Helical" evidence="10">
    <location>
        <begin position="205"/>
        <end position="225"/>
    </location>
</feature>
<evidence type="ECO:0000256" key="8">
    <source>
        <dbReference type="ARBA" id="ARBA00034651"/>
    </source>
</evidence>
<feature type="transmembrane region" description="Helical" evidence="10">
    <location>
        <begin position="163"/>
        <end position="185"/>
    </location>
</feature>
<keyword evidence="5" id="KW-0677">Repeat</keyword>
<evidence type="ECO:0000256" key="10">
    <source>
        <dbReference type="SAM" id="Phobius"/>
    </source>
</evidence>
<evidence type="ECO:0000256" key="4">
    <source>
        <dbReference type="ARBA" id="ARBA00022692"/>
    </source>
</evidence>
<evidence type="ECO:0000313" key="11">
    <source>
        <dbReference type="EMBL" id="KAK8023318.1"/>
    </source>
</evidence>
<feature type="transmembrane region" description="Helical" evidence="10">
    <location>
        <begin position="232"/>
        <end position="257"/>
    </location>
</feature>
<name>A0ABR1RZX9_9PEZI</name>
<keyword evidence="12" id="KW-1185">Reference proteome</keyword>
<proteinExistence type="inferred from homology"/>
<evidence type="ECO:0000256" key="3">
    <source>
        <dbReference type="ARBA" id="ARBA00022448"/>
    </source>
</evidence>
<dbReference type="InterPro" id="IPR000425">
    <property type="entry name" value="MIP"/>
</dbReference>
<organism evidence="11 12">
    <name type="scientific">Apiospora marii</name>
    <dbReference type="NCBI Taxonomy" id="335849"/>
    <lineage>
        <taxon>Eukaryota</taxon>
        <taxon>Fungi</taxon>
        <taxon>Dikarya</taxon>
        <taxon>Ascomycota</taxon>
        <taxon>Pezizomycotina</taxon>
        <taxon>Sordariomycetes</taxon>
        <taxon>Xylariomycetidae</taxon>
        <taxon>Amphisphaeriales</taxon>
        <taxon>Apiosporaceae</taxon>
        <taxon>Apiospora</taxon>
    </lineage>
</organism>
<dbReference type="Proteomes" id="UP001396898">
    <property type="component" value="Unassembled WGS sequence"/>
</dbReference>
<accession>A0ABR1RZX9</accession>
<dbReference type="PRINTS" id="PR00783">
    <property type="entry name" value="MINTRINSICP"/>
</dbReference>
<keyword evidence="3 9" id="KW-0813">Transport</keyword>
<feature type="transmembrane region" description="Helical" evidence="10">
    <location>
        <begin position="115"/>
        <end position="137"/>
    </location>
</feature>
<dbReference type="Gene3D" id="1.20.1080.10">
    <property type="entry name" value="Glycerol uptake facilitator protein"/>
    <property type="match status" value="1"/>
</dbReference>
<dbReference type="InterPro" id="IPR023271">
    <property type="entry name" value="Aquaporin-like"/>
</dbReference>
<keyword evidence="4 9" id="KW-0812">Transmembrane</keyword>
<dbReference type="PANTHER" id="PTHR19139:SF283">
    <property type="entry name" value="AQUAPORIN"/>
    <property type="match status" value="1"/>
</dbReference>
<sequence>MRNNKRYPRNQHQQQSRYIYLAPITNATIHITTPQSPRDLVMSGYLPSSNHGGHKRLPARPEPSFWQKLVNRPPWKQHFVATLGEFVGTFQFLFFGNTTHLMIINLAAISPHPKLLQVVFIGYGYGFSLLVNVWAFYRISGGAFNPSITLGLCLAGKLPWIRLFFYVPAQLVGGILAGALCKALFPGDFAGTITKPAPGVNNAQALVGEMFLTAFLMFTILMLAGEKSRTSFVAPVGIGLALFVGQLAGVFFTGGSLNPARSLGSSAAAAQFPHNHWIYWAGPTMGAILAAAFFRLLKALDYEEANPGQDAKCEV</sequence>
<evidence type="ECO:0000256" key="5">
    <source>
        <dbReference type="ARBA" id="ARBA00022737"/>
    </source>
</evidence>
<dbReference type="InterPro" id="IPR034294">
    <property type="entry name" value="Aquaporin_transptr"/>
</dbReference>
<dbReference type="EMBL" id="JAQQWI010000008">
    <property type="protein sequence ID" value="KAK8023318.1"/>
    <property type="molecule type" value="Genomic_DNA"/>
</dbReference>
<evidence type="ECO:0000313" key="12">
    <source>
        <dbReference type="Proteomes" id="UP001396898"/>
    </source>
</evidence>
<dbReference type="SUPFAM" id="SSF81338">
    <property type="entry name" value="Aquaporin-like"/>
    <property type="match status" value="1"/>
</dbReference>
<comment type="caution">
    <text evidence="11">The sequence shown here is derived from an EMBL/GenBank/DDBJ whole genome shotgun (WGS) entry which is preliminary data.</text>
</comment>